<keyword evidence="1" id="KW-0812">Transmembrane</keyword>
<feature type="transmembrane region" description="Helical" evidence="1">
    <location>
        <begin position="127"/>
        <end position="152"/>
    </location>
</feature>
<keyword evidence="3" id="KW-1185">Reference proteome</keyword>
<evidence type="ECO:0000256" key="1">
    <source>
        <dbReference type="SAM" id="Phobius"/>
    </source>
</evidence>
<evidence type="ECO:0000313" key="3">
    <source>
        <dbReference type="Proteomes" id="UP000228680"/>
    </source>
</evidence>
<reference evidence="2 3" key="1">
    <citation type="submission" date="2017-10" db="EMBL/GenBank/DDBJ databases">
        <title>Draft genome of Chryseomicrobium casticus sp. nov.</title>
        <authorList>
            <person name="Chakraborty R."/>
            <person name="Saha T."/>
        </authorList>
    </citation>
    <scope>NUCLEOTIDE SEQUENCE [LARGE SCALE GENOMIC DNA]</scope>
    <source>
        <strain evidence="2 3">ET03</strain>
    </source>
</reference>
<gene>
    <name evidence="2" type="ORF">CQS04_12345</name>
</gene>
<feature type="transmembrane region" description="Helical" evidence="1">
    <location>
        <begin position="220"/>
        <end position="239"/>
    </location>
</feature>
<keyword evidence="1" id="KW-1133">Transmembrane helix</keyword>
<keyword evidence="1" id="KW-0472">Membrane</keyword>
<feature type="transmembrane region" description="Helical" evidence="1">
    <location>
        <begin position="87"/>
        <end position="106"/>
    </location>
</feature>
<name>A0A2M9EXR8_9BACL</name>
<feature type="transmembrane region" description="Helical" evidence="1">
    <location>
        <begin position="158"/>
        <end position="178"/>
    </location>
</feature>
<dbReference type="RefSeq" id="WP_100354422.1">
    <property type="nucleotide sequence ID" value="NZ_PCGR01000004.1"/>
</dbReference>
<feature type="transmembrane region" description="Helical" evidence="1">
    <location>
        <begin position="57"/>
        <end position="75"/>
    </location>
</feature>
<proteinExistence type="predicted"/>
<comment type="caution">
    <text evidence="2">The sequence shown here is derived from an EMBL/GenBank/DDBJ whole genome shotgun (WGS) entry which is preliminary data.</text>
</comment>
<accession>A0A2M9EXR8</accession>
<organism evidence="2 3">
    <name type="scientific">Chryseomicrobium excrementi</name>
    <dbReference type="NCBI Taxonomy" id="2041346"/>
    <lineage>
        <taxon>Bacteria</taxon>
        <taxon>Bacillati</taxon>
        <taxon>Bacillota</taxon>
        <taxon>Bacilli</taxon>
        <taxon>Bacillales</taxon>
        <taxon>Caryophanaceae</taxon>
        <taxon>Chryseomicrobium</taxon>
    </lineage>
</organism>
<dbReference type="EMBL" id="PCGR01000004">
    <property type="protein sequence ID" value="PJK16017.1"/>
    <property type="molecule type" value="Genomic_DNA"/>
</dbReference>
<dbReference type="Proteomes" id="UP000228680">
    <property type="component" value="Unassembled WGS sequence"/>
</dbReference>
<dbReference type="OrthoDB" id="1911369at2"/>
<protein>
    <submittedName>
        <fullName evidence="2">Uncharacterized protein</fullName>
    </submittedName>
</protein>
<sequence length="252" mass="28991">MTTDPWNIPYPSDDEIERQASLIVKAAYQEKRSFFEQVQEVKDRMGWLYLMPNRSEWIMTLLIVAAMGFMIYNLVSHSKELSHTIYNFAFFTSPFPILVLALYSLYEKREKQVMELEMTLKTTIFQIIALRMISFSGIALVVSITVSASLAINFELSFLRMWLISLAGLFTFTSLLLAALSKGEVWKNSWGVSIAWVVINFSWMLALPESYNQVIFELPLVIYALILLLAFSVSCYTFTRTFSRKQEGLGLC</sequence>
<dbReference type="AlphaFoldDB" id="A0A2M9EXR8"/>
<feature type="transmembrane region" description="Helical" evidence="1">
    <location>
        <begin position="190"/>
        <end position="208"/>
    </location>
</feature>
<evidence type="ECO:0000313" key="2">
    <source>
        <dbReference type="EMBL" id="PJK16017.1"/>
    </source>
</evidence>